<feature type="non-terminal residue" evidence="1">
    <location>
        <position position="1"/>
    </location>
</feature>
<reference evidence="1 2" key="1">
    <citation type="submission" date="2021-06" db="EMBL/GenBank/DDBJ databases">
        <title>Caerostris extrusa draft genome.</title>
        <authorList>
            <person name="Kono N."/>
            <person name="Arakawa K."/>
        </authorList>
    </citation>
    <scope>NUCLEOTIDE SEQUENCE [LARGE SCALE GENOMIC DNA]</scope>
</reference>
<keyword evidence="2" id="KW-1185">Reference proteome</keyword>
<proteinExistence type="predicted"/>
<dbReference type="EMBL" id="BPLR01019776">
    <property type="protein sequence ID" value="GIX71663.1"/>
    <property type="molecule type" value="Genomic_DNA"/>
</dbReference>
<name>A0AAV4MH48_CAEEX</name>
<sequence length="73" mass="7979">CIPSSFPSRISESLTGCLFHATKSNQVHLSHLTQPDSPLSLTQPLTEPGFNCSQEAVGRIELPSYDWILPPSN</sequence>
<accession>A0AAV4MH48</accession>
<gene>
    <name evidence="1" type="ORF">CEXT_649831</name>
</gene>
<dbReference type="AlphaFoldDB" id="A0AAV4MH48"/>
<organism evidence="1 2">
    <name type="scientific">Caerostris extrusa</name>
    <name type="common">Bark spider</name>
    <name type="synonym">Caerostris bankana</name>
    <dbReference type="NCBI Taxonomy" id="172846"/>
    <lineage>
        <taxon>Eukaryota</taxon>
        <taxon>Metazoa</taxon>
        <taxon>Ecdysozoa</taxon>
        <taxon>Arthropoda</taxon>
        <taxon>Chelicerata</taxon>
        <taxon>Arachnida</taxon>
        <taxon>Araneae</taxon>
        <taxon>Araneomorphae</taxon>
        <taxon>Entelegynae</taxon>
        <taxon>Araneoidea</taxon>
        <taxon>Araneidae</taxon>
        <taxon>Caerostris</taxon>
    </lineage>
</organism>
<evidence type="ECO:0000313" key="1">
    <source>
        <dbReference type="EMBL" id="GIX71663.1"/>
    </source>
</evidence>
<dbReference type="Proteomes" id="UP001054945">
    <property type="component" value="Unassembled WGS sequence"/>
</dbReference>
<evidence type="ECO:0000313" key="2">
    <source>
        <dbReference type="Proteomes" id="UP001054945"/>
    </source>
</evidence>
<protein>
    <submittedName>
        <fullName evidence="1">Uncharacterized protein</fullName>
    </submittedName>
</protein>
<comment type="caution">
    <text evidence="1">The sequence shown here is derived from an EMBL/GenBank/DDBJ whole genome shotgun (WGS) entry which is preliminary data.</text>
</comment>